<evidence type="ECO:0000313" key="1">
    <source>
        <dbReference type="EMBL" id="MPC83236.1"/>
    </source>
</evidence>
<proteinExistence type="predicted"/>
<keyword evidence="2" id="KW-1185">Reference proteome</keyword>
<dbReference type="EMBL" id="VSRR010061933">
    <property type="protein sequence ID" value="MPC83236.1"/>
    <property type="molecule type" value="Genomic_DNA"/>
</dbReference>
<protein>
    <submittedName>
        <fullName evidence="1">Uncharacterized protein</fullName>
    </submittedName>
</protein>
<evidence type="ECO:0000313" key="2">
    <source>
        <dbReference type="Proteomes" id="UP000324222"/>
    </source>
</evidence>
<comment type="caution">
    <text evidence="1">The sequence shown here is derived from an EMBL/GenBank/DDBJ whole genome shotgun (WGS) entry which is preliminary data.</text>
</comment>
<dbReference type="AlphaFoldDB" id="A0A5B7INK2"/>
<reference evidence="1 2" key="1">
    <citation type="submission" date="2019-05" db="EMBL/GenBank/DDBJ databases">
        <title>Another draft genome of Portunus trituberculatus and its Hox gene families provides insights of decapod evolution.</title>
        <authorList>
            <person name="Jeong J.-H."/>
            <person name="Song I."/>
            <person name="Kim S."/>
            <person name="Choi T."/>
            <person name="Kim D."/>
            <person name="Ryu S."/>
            <person name="Kim W."/>
        </authorList>
    </citation>
    <scope>NUCLEOTIDE SEQUENCE [LARGE SCALE GENOMIC DNA]</scope>
    <source>
        <tissue evidence="1">Muscle</tissue>
    </source>
</reference>
<accession>A0A5B7INK2</accession>
<sequence length="62" mass="6617">MPLSFIKDVSSLPCAGNLPRNVVHEPCGSDISSQQCRATEVATGTIINGNMYTTYTQAPVQC</sequence>
<organism evidence="1 2">
    <name type="scientific">Portunus trituberculatus</name>
    <name type="common">Swimming crab</name>
    <name type="synonym">Neptunus trituberculatus</name>
    <dbReference type="NCBI Taxonomy" id="210409"/>
    <lineage>
        <taxon>Eukaryota</taxon>
        <taxon>Metazoa</taxon>
        <taxon>Ecdysozoa</taxon>
        <taxon>Arthropoda</taxon>
        <taxon>Crustacea</taxon>
        <taxon>Multicrustacea</taxon>
        <taxon>Malacostraca</taxon>
        <taxon>Eumalacostraca</taxon>
        <taxon>Eucarida</taxon>
        <taxon>Decapoda</taxon>
        <taxon>Pleocyemata</taxon>
        <taxon>Brachyura</taxon>
        <taxon>Eubrachyura</taxon>
        <taxon>Portunoidea</taxon>
        <taxon>Portunidae</taxon>
        <taxon>Portuninae</taxon>
        <taxon>Portunus</taxon>
    </lineage>
</organism>
<name>A0A5B7INK2_PORTR</name>
<gene>
    <name evidence="1" type="ORF">E2C01_077940</name>
</gene>
<dbReference type="Proteomes" id="UP000324222">
    <property type="component" value="Unassembled WGS sequence"/>
</dbReference>